<dbReference type="InParanoid" id="M1D734"/>
<keyword evidence="2" id="KW-1185">Reference proteome</keyword>
<reference evidence="1" key="2">
    <citation type="submission" date="2015-06" db="UniProtKB">
        <authorList>
            <consortium name="EnsemblPlants"/>
        </authorList>
    </citation>
    <scope>IDENTIFICATION</scope>
    <source>
        <strain evidence="1">DM1-3 516 R44</strain>
    </source>
</reference>
<dbReference type="Gramene" id="PGSC0003DMT400083765">
    <property type="protein sequence ID" value="PGSC0003DMT400083765"/>
    <property type="gene ID" value="PGSC0003DMG401033574"/>
</dbReference>
<protein>
    <submittedName>
        <fullName evidence="1">Uncharacterized protein</fullName>
    </submittedName>
</protein>
<proteinExistence type="predicted"/>
<dbReference type="Proteomes" id="UP000011115">
    <property type="component" value="Unassembled WGS sequence"/>
</dbReference>
<organism evidence="1 2">
    <name type="scientific">Solanum tuberosum</name>
    <name type="common">Potato</name>
    <dbReference type="NCBI Taxonomy" id="4113"/>
    <lineage>
        <taxon>Eukaryota</taxon>
        <taxon>Viridiplantae</taxon>
        <taxon>Streptophyta</taxon>
        <taxon>Embryophyta</taxon>
        <taxon>Tracheophyta</taxon>
        <taxon>Spermatophyta</taxon>
        <taxon>Magnoliopsida</taxon>
        <taxon>eudicotyledons</taxon>
        <taxon>Gunneridae</taxon>
        <taxon>Pentapetalae</taxon>
        <taxon>asterids</taxon>
        <taxon>lamiids</taxon>
        <taxon>Solanales</taxon>
        <taxon>Solanaceae</taxon>
        <taxon>Solanoideae</taxon>
        <taxon>Solaneae</taxon>
        <taxon>Solanum</taxon>
    </lineage>
</organism>
<evidence type="ECO:0000313" key="2">
    <source>
        <dbReference type="Proteomes" id="UP000011115"/>
    </source>
</evidence>
<reference evidence="2" key="1">
    <citation type="journal article" date="2011" name="Nature">
        <title>Genome sequence and analysis of the tuber crop potato.</title>
        <authorList>
            <consortium name="The Potato Genome Sequencing Consortium"/>
        </authorList>
    </citation>
    <scope>NUCLEOTIDE SEQUENCE [LARGE SCALE GENOMIC DNA]</scope>
    <source>
        <strain evidence="2">cv. DM1-3 516 R44</strain>
    </source>
</reference>
<dbReference type="Gramene" id="PGSC0003DMT400083766">
    <property type="protein sequence ID" value="PGSC0003DMT400083766"/>
    <property type="gene ID" value="PGSC0003DMG402033574"/>
</dbReference>
<dbReference type="EnsemblPlants" id="PGSC0003DMT400083766">
    <property type="protein sequence ID" value="PGSC0003DMT400083766"/>
    <property type="gene ID" value="PGSC0003DMG402033574"/>
</dbReference>
<evidence type="ECO:0000313" key="1">
    <source>
        <dbReference type="EnsemblPlants" id="PGSC0003DMT400083766"/>
    </source>
</evidence>
<name>M1D734_SOLTU</name>
<accession>M1D734</accession>
<sequence>MRQRSISSIFFKKENFKFNLLIANSNKTQQKPISVPWTVTSRDISSMLSTYTNNAAIWITNIL</sequence>
<dbReference type="EnsemblPlants" id="PGSC0003DMT400083765">
    <property type="protein sequence ID" value="PGSC0003DMT400083765"/>
    <property type="gene ID" value="PGSC0003DMG401033574"/>
</dbReference>
<dbReference type="HOGENOM" id="CLU_2890198_0_0_1"/>
<dbReference type="PaxDb" id="4113-PGSC0003DMT400083765"/>
<dbReference type="AlphaFoldDB" id="M1D734"/>